<dbReference type="SUPFAM" id="SSF161098">
    <property type="entry name" value="MetI-like"/>
    <property type="match status" value="1"/>
</dbReference>
<evidence type="ECO:0000259" key="12">
    <source>
        <dbReference type="PROSITE" id="PS50928"/>
    </source>
</evidence>
<dbReference type="InterPro" id="IPR035906">
    <property type="entry name" value="MetI-like_sf"/>
</dbReference>
<evidence type="ECO:0000256" key="7">
    <source>
        <dbReference type="ARBA" id="ARBA00022989"/>
    </source>
</evidence>
<protein>
    <recommendedName>
        <fullName evidence="10">Spermidine/putrescine transport system permease protein PotC</fullName>
    </recommendedName>
</protein>
<evidence type="ECO:0000256" key="8">
    <source>
        <dbReference type="ARBA" id="ARBA00023136"/>
    </source>
</evidence>
<gene>
    <name evidence="13" type="ORF">RFM68_28130</name>
</gene>
<feature type="transmembrane region" description="Helical" evidence="11">
    <location>
        <begin position="103"/>
        <end position="131"/>
    </location>
</feature>
<keyword evidence="7 11" id="KW-1133">Transmembrane helix</keyword>
<evidence type="ECO:0000256" key="1">
    <source>
        <dbReference type="ARBA" id="ARBA00004429"/>
    </source>
</evidence>
<evidence type="ECO:0000256" key="11">
    <source>
        <dbReference type="RuleBase" id="RU363032"/>
    </source>
</evidence>
<dbReference type="CDD" id="cd06261">
    <property type="entry name" value="TM_PBP2"/>
    <property type="match status" value="1"/>
</dbReference>
<keyword evidence="3 11" id="KW-0813">Transport</keyword>
<feature type="transmembrane region" description="Helical" evidence="11">
    <location>
        <begin position="72"/>
        <end position="91"/>
    </location>
</feature>
<comment type="caution">
    <text evidence="13">The sequence shown here is derived from an EMBL/GenBank/DDBJ whole genome shotgun (WGS) entry which is preliminary data.</text>
</comment>
<proteinExistence type="inferred from homology"/>
<evidence type="ECO:0000256" key="3">
    <source>
        <dbReference type="ARBA" id="ARBA00022448"/>
    </source>
</evidence>
<dbReference type="Gene3D" id="1.10.3720.10">
    <property type="entry name" value="MetI-like"/>
    <property type="match status" value="1"/>
</dbReference>
<reference evidence="13 14" key="1">
    <citation type="submission" date="2023-08" db="EMBL/GenBank/DDBJ databases">
        <title>Implementing the SeqCode for naming new Mesorhizobium species isolated from Vachellia karroo root nodules.</title>
        <authorList>
            <person name="Van Lill M."/>
        </authorList>
    </citation>
    <scope>NUCLEOTIDE SEQUENCE [LARGE SCALE GENOMIC DNA]</scope>
    <source>
        <strain evidence="13 14">MSK 1335</strain>
    </source>
</reference>
<feature type="transmembrane region" description="Helical" evidence="11">
    <location>
        <begin position="243"/>
        <end position="265"/>
    </location>
</feature>
<evidence type="ECO:0000256" key="9">
    <source>
        <dbReference type="ARBA" id="ARBA00037216"/>
    </source>
</evidence>
<keyword evidence="8 11" id="KW-0472">Membrane</keyword>
<sequence length="270" mass="29488">MAEPRIMDIKDQPGFRSIAVICLLVLYVPVLILMIFSLNSGSLVTHWEGVTLSWYGSALLNEEFHSAAKNTLIISVTATIVSTICATLAAIGMTRVKPWRGLAAAFMVINLPLMVPEIITAVATLSFFALIAGTLGLNFGIGNLILAHTVFCIPFAYMPIRARLEDMDLTLEYAAADLYATPWNAFKRITLPLLVPGIMSGGALAFIVSFDDFTITQLVAGPGQTTLPLYIWNQIRRPMTPEINAISTILLLVSILFVSVSFLIARRRAK</sequence>
<dbReference type="Pfam" id="PF00528">
    <property type="entry name" value="BPD_transp_1"/>
    <property type="match status" value="1"/>
</dbReference>
<evidence type="ECO:0000256" key="4">
    <source>
        <dbReference type="ARBA" id="ARBA00022475"/>
    </source>
</evidence>
<evidence type="ECO:0000256" key="10">
    <source>
        <dbReference type="ARBA" id="ARBA00039580"/>
    </source>
</evidence>
<organism evidence="13 14">
    <name type="scientific">Mesorhizobium montanum</name>
    <dbReference type="NCBI Taxonomy" id="3072323"/>
    <lineage>
        <taxon>Bacteria</taxon>
        <taxon>Pseudomonadati</taxon>
        <taxon>Pseudomonadota</taxon>
        <taxon>Alphaproteobacteria</taxon>
        <taxon>Hyphomicrobiales</taxon>
        <taxon>Phyllobacteriaceae</taxon>
        <taxon>Mesorhizobium</taxon>
    </lineage>
</organism>
<dbReference type="EMBL" id="JAVIJF010000025">
    <property type="protein sequence ID" value="MDX8528352.1"/>
    <property type="molecule type" value="Genomic_DNA"/>
</dbReference>
<evidence type="ECO:0000256" key="6">
    <source>
        <dbReference type="ARBA" id="ARBA00022692"/>
    </source>
</evidence>
<keyword evidence="5" id="KW-0997">Cell inner membrane</keyword>
<dbReference type="InterPro" id="IPR051789">
    <property type="entry name" value="Bact_Polyamine_Transport"/>
</dbReference>
<evidence type="ECO:0000313" key="13">
    <source>
        <dbReference type="EMBL" id="MDX8528352.1"/>
    </source>
</evidence>
<keyword evidence="4" id="KW-1003">Cell membrane</keyword>
<feature type="transmembrane region" description="Helical" evidence="11">
    <location>
        <begin position="137"/>
        <end position="157"/>
    </location>
</feature>
<comment type="function">
    <text evidence="9">Required for the activity of the bacterial periplasmic transport system of putrescine and spermidine.</text>
</comment>
<dbReference type="PANTHER" id="PTHR43848:SF5">
    <property type="entry name" value="SPERMIDINE_PUTRESCINE TRANSPORT SYSTEM PERMEASE PROTEIN POTC"/>
    <property type="match status" value="1"/>
</dbReference>
<dbReference type="RefSeq" id="WP_320236279.1">
    <property type="nucleotide sequence ID" value="NZ_JAVIJF010000025.1"/>
</dbReference>
<dbReference type="PROSITE" id="PS50928">
    <property type="entry name" value="ABC_TM1"/>
    <property type="match status" value="1"/>
</dbReference>
<feature type="transmembrane region" description="Helical" evidence="11">
    <location>
        <begin position="189"/>
        <end position="210"/>
    </location>
</feature>
<dbReference type="InterPro" id="IPR000515">
    <property type="entry name" value="MetI-like"/>
</dbReference>
<name>A0ABU4ZTM1_9HYPH</name>
<comment type="similarity">
    <text evidence="2">Belongs to the binding-protein-dependent transport system permease family. CysTW subfamily.</text>
</comment>
<accession>A0ABU4ZTM1</accession>
<feature type="transmembrane region" description="Helical" evidence="11">
    <location>
        <begin position="15"/>
        <end position="38"/>
    </location>
</feature>
<dbReference type="Proteomes" id="UP001276840">
    <property type="component" value="Unassembled WGS sequence"/>
</dbReference>
<comment type="subcellular location">
    <subcellularLocation>
        <location evidence="1">Cell inner membrane</location>
        <topology evidence="1">Multi-pass membrane protein</topology>
    </subcellularLocation>
    <subcellularLocation>
        <location evidence="11">Cell membrane</location>
        <topology evidence="11">Multi-pass membrane protein</topology>
    </subcellularLocation>
</comment>
<evidence type="ECO:0000256" key="5">
    <source>
        <dbReference type="ARBA" id="ARBA00022519"/>
    </source>
</evidence>
<feature type="domain" description="ABC transmembrane type-1" evidence="12">
    <location>
        <begin position="68"/>
        <end position="264"/>
    </location>
</feature>
<keyword evidence="6 11" id="KW-0812">Transmembrane</keyword>
<keyword evidence="14" id="KW-1185">Reference proteome</keyword>
<dbReference type="PANTHER" id="PTHR43848">
    <property type="entry name" value="PUTRESCINE TRANSPORT SYSTEM PERMEASE PROTEIN POTI"/>
    <property type="match status" value="1"/>
</dbReference>
<evidence type="ECO:0000256" key="2">
    <source>
        <dbReference type="ARBA" id="ARBA00007069"/>
    </source>
</evidence>
<evidence type="ECO:0000313" key="14">
    <source>
        <dbReference type="Proteomes" id="UP001276840"/>
    </source>
</evidence>